<geneLocation type="plasmid" evidence="2">
    <name>RCFBPv3_mp</name>
</geneLocation>
<evidence type="ECO:0000256" key="1">
    <source>
        <dbReference type="SAM" id="MobiDB-lite"/>
    </source>
</evidence>
<keyword evidence="2" id="KW-0614">Plasmid</keyword>
<protein>
    <submittedName>
        <fullName evidence="2">Uncharacterized protein</fullName>
    </submittedName>
</protein>
<accession>D8P4K5</accession>
<proteinExistence type="predicted"/>
<feature type="region of interest" description="Disordered" evidence="1">
    <location>
        <begin position="123"/>
        <end position="151"/>
    </location>
</feature>
<gene>
    <name evidence="2" type="ORF">RCFBP_mp20415</name>
</gene>
<sequence>MRCPALHPEFSDSVLEHACHVGEGIAERGMQIGARHLAADVFAERRHHVDANAERAAGMRVLHAVAKDYAAPLDTVANVGQPVRVLDHDRLERSGMGQALKRDIQRHIHVGSPWGNASIAARSSGLQPLPRPDSAGSGIARRSNGLASRTR</sequence>
<dbReference type="AlphaFoldDB" id="D8P4K5"/>
<evidence type="ECO:0000313" key="2">
    <source>
        <dbReference type="EMBL" id="CBJ53841.1"/>
    </source>
</evidence>
<reference evidence="2" key="2">
    <citation type="submission" date="2010-02" db="EMBL/GenBank/DDBJ databases">
        <authorList>
            <person name="Genoscope - CEA"/>
        </authorList>
    </citation>
    <scope>NUCLEOTIDE SEQUENCE</scope>
    <source>
        <strain evidence="2">CFBP2957</strain>
        <plasmid evidence="2">RCFBPv3_mp</plasmid>
    </source>
</reference>
<name>D8P4K5_RALSL</name>
<organism evidence="2">
    <name type="scientific">Ralstonia solanacearum CFBP2957</name>
    <dbReference type="NCBI Taxonomy" id="859656"/>
    <lineage>
        <taxon>Bacteria</taxon>
        <taxon>Pseudomonadati</taxon>
        <taxon>Pseudomonadota</taxon>
        <taxon>Betaproteobacteria</taxon>
        <taxon>Burkholderiales</taxon>
        <taxon>Burkholderiaceae</taxon>
        <taxon>Ralstonia</taxon>
        <taxon>Ralstonia solanacearum species complex</taxon>
    </lineage>
</organism>
<reference evidence="2" key="1">
    <citation type="journal article" date="2010" name="BMC Genomics">
        <title>Genomes of three tomato pathogens within the Ralstonia solanacearum species complex reveal significant evolutionary divergence.</title>
        <authorList>
            <person name="Remenant B."/>
            <person name="Coupat-Goutaland B."/>
            <person name="Guidot A."/>
            <person name="Cellier G."/>
            <person name="Wicker E."/>
            <person name="Allen C."/>
            <person name="Fegan M."/>
            <person name="Pruvost O."/>
            <person name="Elbaz M."/>
            <person name="Calteau A."/>
            <person name="Salvignol G."/>
            <person name="Mornico D."/>
            <person name="Mangenot S."/>
            <person name="Barbe V."/>
            <person name="Medigue C."/>
            <person name="Prior P."/>
        </authorList>
    </citation>
    <scope>NUCLEOTIDE SEQUENCE [LARGE SCALE GENOMIC DNA]</scope>
    <source>
        <strain evidence="2">CFBP2957</strain>
        <plasmid evidence="2">RCFBPv3_mp</plasmid>
    </source>
</reference>
<dbReference type="EMBL" id="FP885907">
    <property type="protein sequence ID" value="CBJ53841.1"/>
    <property type="molecule type" value="Genomic_DNA"/>
</dbReference>